<accession>A0A4S3LY10</accession>
<organism evidence="1 2">
    <name type="scientific">Robertkochia marina</name>
    <dbReference type="NCBI Taxonomy" id="1227945"/>
    <lineage>
        <taxon>Bacteria</taxon>
        <taxon>Pseudomonadati</taxon>
        <taxon>Bacteroidota</taxon>
        <taxon>Flavobacteriia</taxon>
        <taxon>Flavobacteriales</taxon>
        <taxon>Flavobacteriaceae</taxon>
        <taxon>Robertkochia</taxon>
    </lineage>
</organism>
<name>A0A4S3LY10_9FLAO</name>
<dbReference type="RefSeq" id="WP_136336530.1">
    <property type="nucleotide sequence ID" value="NZ_QXMP01000006.1"/>
</dbReference>
<keyword evidence="2" id="KW-1185">Reference proteome</keyword>
<comment type="caution">
    <text evidence="1">The sequence shown here is derived from an EMBL/GenBank/DDBJ whole genome shotgun (WGS) entry which is preliminary data.</text>
</comment>
<sequence>MERLQTPSPLSLTLRDRLNPEVLQSESRTLFKTLYGELGVNVKPMTFKTGFSRAKTERSKEIDSYKIRLKKLNAFGLTEVTDKCTMSLLAEMGYHTGKNGLSSQRRQRILDRIYFNNMPKSTKGNLLCKWGEFKPEERLRRMAETLTYLCMSREHQIDPESLVSVREMKEDLKYLKRMYYYPAYSYAWPSAASGVDAWIGKTIMVKSTEDVRAKSVGEAVVVLIKKILLLS</sequence>
<dbReference type="AlphaFoldDB" id="A0A4S3LY10"/>
<evidence type="ECO:0000313" key="1">
    <source>
        <dbReference type="EMBL" id="THD66459.1"/>
    </source>
</evidence>
<protein>
    <submittedName>
        <fullName evidence="1">Uncharacterized protein</fullName>
    </submittedName>
</protein>
<reference evidence="1 2" key="1">
    <citation type="submission" date="2019-04" db="EMBL/GenBank/DDBJ databases">
        <title>Draft genome sequence of Robertkochia marina CC-AMO-30D.</title>
        <authorList>
            <person name="Hameed A."/>
            <person name="Lin S.-Y."/>
            <person name="Shahina M."/>
            <person name="Lai W.-A."/>
            <person name="Young C.-C."/>
        </authorList>
    </citation>
    <scope>NUCLEOTIDE SEQUENCE [LARGE SCALE GENOMIC DNA]</scope>
    <source>
        <strain evidence="1 2">CC-AMO-30D</strain>
    </source>
</reference>
<proteinExistence type="predicted"/>
<dbReference type="EMBL" id="SSMC01000003">
    <property type="protein sequence ID" value="THD66459.1"/>
    <property type="molecule type" value="Genomic_DNA"/>
</dbReference>
<evidence type="ECO:0000313" key="2">
    <source>
        <dbReference type="Proteomes" id="UP000305939"/>
    </source>
</evidence>
<gene>
    <name evidence="1" type="ORF">E7Z59_11675</name>
</gene>
<dbReference type="Proteomes" id="UP000305939">
    <property type="component" value="Unassembled WGS sequence"/>
</dbReference>